<dbReference type="SUPFAM" id="SSF56935">
    <property type="entry name" value="Porins"/>
    <property type="match status" value="1"/>
</dbReference>
<protein>
    <recommendedName>
        <fullName evidence="4">Outer membrane protein beta-barrel domain-containing protein</fullName>
    </recommendedName>
</protein>
<organism evidence="2 3">
    <name type="scientific">Sandarakinorhabdus cyanobacteriorum</name>
    <dbReference type="NCBI Taxonomy" id="1981098"/>
    <lineage>
        <taxon>Bacteria</taxon>
        <taxon>Pseudomonadati</taxon>
        <taxon>Pseudomonadota</taxon>
        <taxon>Alphaproteobacteria</taxon>
        <taxon>Sphingomonadales</taxon>
        <taxon>Sphingosinicellaceae</taxon>
        <taxon>Sandarakinorhabdus</taxon>
    </lineage>
</organism>
<reference evidence="2 3" key="1">
    <citation type="submission" date="2017-07" db="EMBL/GenBank/DDBJ databases">
        <title>Sandarakinorhabdus cyanobacteriorum sp. nov., a novel bacterium isolated from cyanobacterial aggregates in a eutrophic lake.</title>
        <authorList>
            <person name="Cai H."/>
        </authorList>
    </citation>
    <scope>NUCLEOTIDE SEQUENCE [LARGE SCALE GENOMIC DNA]</scope>
    <source>
        <strain evidence="2 3">TH057</strain>
    </source>
</reference>
<dbReference type="Proteomes" id="UP000216991">
    <property type="component" value="Unassembled WGS sequence"/>
</dbReference>
<comment type="caution">
    <text evidence="2">The sequence shown here is derived from an EMBL/GenBank/DDBJ whole genome shotgun (WGS) entry which is preliminary data.</text>
</comment>
<dbReference type="Pfam" id="PF10082">
    <property type="entry name" value="BBP2_2"/>
    <property type="match status" value="1"/>
</dbReference>
<evidence type="ECO:0000256" key="1">
    <source>
        <dbReference type="SAM" id="SignalP"/>
    </source>
</evidence>
<dbReference type="OrthoDB" id="7464310at2"/>
<dbReference type="AlphaFoldDB" id="A0A255YHU2"/>
<keyword evidence="3" id="KW-1185">Reference proteome</keyword>
<dbReference type="RefSeq" id="WP_094473698.1">
    <property type="nucleotide sequence ID" value="NZ_NOXT01000108.1"/>
</dbReference>
<dbReference type="EMBL" id="NOXT01000108">
    <property type="protein sequence ID" value="OYQ28761.1"/>
    <property type="molecule type" value="Genomic_DNA"/>
</dbReference>
<keyword evidence="1" id="KW-0732">Signal</keyword>
<accession>A0A255YHU2</accession>
<feature type="chain" id="PRO_5012716564" description="Outer membrane protein beta-barrel domain-containing protein" evidence="1">
    <location>
        <begin position="24"/>
        <end position="444"/>
    </location>
</feature>
<proteinExistence type="predicted"/>
<sequence length="444" mass="47162">MRAATLTHALAWVLAIVAAPALAQVARPGQASTPVLPTVADSDDLDGTSSSVAGLPGYPGRGFNLQAMVSTRYEDNLSRRPVKDDGVRIRPKATLSYGLGAGRIGLYAIGTYGRDIVRGNNLFAGADRHFYGGGAAMQLSRCNIDGGGSFKQNLVFTSDVALAGSFEQRTSQFGAAVSCQIGSALSVNGGISQATMGVVRRVTQALDSNRWTYNAGLALERPAFGRLSLDGSISDINLTGRQVLTPDGLVDDGLLQRSLRLGYSRNFGSRITLTLGGSYLDTAPKATQNVVIVDGLPQVVDRSSFNGAGYDAGLVVRLSPRLGLTGSASRNIRSNGFVGAQFIVVDTVEGGISYELPNGMTLAAGYNYRDSRFRGAVITSLEARLRNRDRFYRYFAHLGGKLGRRINLALDVSHNQRRSDPSVFNFDSTAVGFTLGFELGNQGS</sequence>
<evidence type="ECO:0000313" key="2">
    <source>
        <dbReference type="EMBL" id="OYQ28761.1"/>
    </source>
</evidence>
<evidence type="ECO:0008006" key="4">
    <source>
        <dbReference type="Google" id="ProtNLM"/>
    </source>
</evidence>
<name>A0A255YHU2_9SPHN</name>
<feature type="signal peptide" evidence="1">
    <location>
        <begin position="1"/>
        <end position="23"/>
    </location>
</feature>
<dbReference type="InterPro" id="IPR018759">
    <property type="entry name" value="BBP2_2"/>
</dbReference>
<evidence type="ECO:0000313" key="3">
    <source>
        <dbReference type="Proteomes" id="UP000216991"/>
    </source>
</evidence>
<gene>
    <name evidence="2" type="ORF">CHU93_08685</name>
</gene>